<dbReference type="PANTHER" id="PTHR11085:SF10">
    <property type="entry name" value="NAD-DEPENDENT PROTEIN DEACYLASE SIRTUIN-5, MITOCHONDRIAL-RELATED"/>
    <property type="match status" value="1"/>
</dbReference>
<keyword evidence="2 6" id="KW-0808">Transferase</keyword>
<feature type="binding site" evidence="4">
    <location>
        <position position="145"/>
    </location>
    <ligand>
        <name>Zn(2+)</name>
        <dbReference type="ChEBI" id="CHEBI:29105"/>
    </ligand>
</feature>
<dbReference type="GO" id="GO:0034979">
    <property type="term" value="F:NAD-dependent protein lysine deacetylase activity"/>
    <property type="evidence" value="ECO:0007669"/>
    <property type="project" value="UniProtKB-EC"/>
</dbReference>
<name>A0ABV6JI12_9BACL</name>
<evidence type="ECO:0000256" key="3">
    <source>
        <dbReference type="ARBA" id="ARBA00023027"/>
    </source>
</evidence>
<keyword evidence="7" id="KW-1185">Reference proteome</keyword>
<evidence type="ECO:0000256" key="1">
    <source>
        <dbReference type="ARBA" id="ARBA00012928"/>
    </source>
</evidence>
<feature type="active site" description="Proton acceptor" evidence="4">
    <location>
        <position position="114"/>
    </location>
</feature>
<dbReference type="PROSITE" id="PS50305">
    <property type="entry name" value="SIRTUIN"/>
    <property type="match status" value="1"/>
</dbReference>
<keyword evidence="3" id="KW-0520">NAD</keyword>
<dbReference type="InterPro" id="IPR050134">
    <property type="entry name" value="NAD-dep_sirtuin_deacylases"/>
</dbReference>
<feature type="binding site" evidence="4">
    <location>
        <position position="143"/>
    </location>
    <ligand>
        <name>Zn(2+)</name>
        <dbReference type="ChEBI" id="CHEBI:29105"/>
    </ligand>
</feature>
<evidence type="ECO:0000313" key="7">
    <source>
        <dbReference type="Proteomes" id="UP001589818"/>
    </source>
</evidence>
<dbReference type="Gene3D" id="3.30.1600.10">
    <property type="entry name" value="SIR2/SIRT2 'Small Domain"/>
    <property type="match status" value="1"/>
</dbReference>
<proteinExistence type="predicted"/>
<sequence length="224" mass="25182">MLTKLLKESVSTVIFSGAGMSTESGLQDFRSADRGMWNNRNPIELADIEAIDSNRSEFIRFYQWRIQEMMNHQPNVGHRILAKWESRGVIRGVITQNVENYHEQAGTKRIAKIHGDLGTLRCMNCKKQYESQLYLPPDAITSCSCGGFLRPNVVLFGEMLPQTSLDLAENLLERIDLIIVLGSSLLVSPANQNNAALSWLLSTMTPLLLISTQTRSLDLPLVKY</sequence>
<keyword evidence="4" id="KW-0479">Metal-binding</keyword>
<feature type="domain" description="Deacetylase sirtuin-type" evidence="5">
    <location>
        <begin position="1"/>
        <end position="224"/>
    </location>
</feature>
<feature type="binding site" evidence="4">
    <location>
        <position position="125"/>
    </location>
    <ligand>
        <name>Zn(2+)</name>
        <dbReference type="ChEBI" id="CHEBI:29105"/>
    </ligand>
</feature>
<accession>A0ABV6JI12</accession>
<dbReference type="RefSeq" id="WP_309145307.1">
    <property type="nucleotide sequence ID" value="NZ_JANHOF010000001.1"/>
</dbReference>
<keyword evidence="6" id="KW-0012">Acyltransferase</keyword>
<evidence type="ECO:0000256" key="2">
    <source>
        <dbReference type="ARBA" id="ARBA00022679"/>
    </source>
</evidence>
<dbReference type="PANTHER" id="PTHR11085">
    <property type="entry name" value="NAD-DEPENDENT PROTEIN DEACYLASE SIRTUIN-5, MITOCHONDRIAL-RELATED"/>
    <property type="match status" value="1"/>
</dbReference>
<dbReference type="InterPro" id="IPR026591">
    <property type="entry name" value="Sirtuin_cat_small_dom_sf"/>
</dbReference>
<gene>
    <name evidence="6" type="ORF">ACFFJ8_29840</name>
</gene>
<dbReference type="InterPro" id="IPR029035">
    <property type="entry name" value="DHS-like_NAD/FAD-binding_dom"/>
</dbReference>
<dbReference type="EMBL" id="JBHLVF010000041">
    <property type="protein sequence ID" value="MFC0395559.1"/>
    <property type="molecule type" value="Genomic_DNA"/>
</dbReference>
<dbReference type="EC" id="2.3.1.286" evidence="1"/>
<dbReference type="InterPro" id="IPR003000">
    <property type="entry name" value="Sirtuin"/>
</dbReference>
<dbReference type="SUPFAM" id="SSF52467">
    <property type="entry name" value="DHS-like NAD/FAD-binding domain"/>
    <property type="match status" value="1"/>
</dbReference>
<organism evidence="6 7">
    <name type="scientific">Paenibacillus mendelii</name>
    <dbReference type="NCBI Taxonomy" id="206163"/>
    <lineage>
        <taxon>Bacteria</taxon>
        <taxon>Bacillati</taxon>
        <taxon>Bacillota</taxon>
        <taxon>Bacilli</taxon>
        <taxon>Bacillales</taxon>
        <taxon>Paenibacillaceae</taxon>
        <taxon>Paenibacillus</taxon>
    </lineage>
</organism>
<dbReference type="Proteomes" id="UP001589818">
    <property type="component" value="Unassembled WGS sequence"/>
</dbReference>
<protein>
    <recommendedName>
        <fullName evidence="1">protein acetyllysine N-acetyltransferase</fullName>
        <ecNumber evidence="1">2.3.1.286</ecNumber>
    </recommendedName>
</protein>
<dbReference type="InterPro" id="IPR026590">
    <property type="entry name" value="Ssirtuin_cat_dom"/>
</dbReference>
<keyword evidence="4" id="KW-0862">Zinc</keyword>
<evidence type="ECO:0000256" key="4">
    <source>
        <dbReference type="PROSITE-ProRule" id="PRU00236"/>
    </source>
</evidence>
<dbReference type="Gene3D" id="3.40.50.1220">
    <property type="entry name" value="TPP-binding domain"/>
    <property type="match status" value="1"/>
</dbReference>
<comment type="caution">
    <text evidence="6">The sequence shown here is derived from an EMBL/GenBank/DDBJ whole genome shotgun (WGS) entry which is preliminary data.</text>
</comment>
<feature type="binding site" evidence="4">
    <location>
        <position position="122"/>
    </location>
    <ligand>
        <name>Zn(2+)</name>
        <dbReference type="ChEBI" id="CHEBI:29105"/>
    </ligand>
</feature>
<reference evidence="6 7" key="1">
    <citation type="submission" date="2024-09" db="EMBL/GenBank/DDBJ databases">
        <authorList>
            <person name="Sun Q."/>
            <person name="Mori K."/>
        </authorList>
    </citation>
    <scope>NUCLEOTIDE SEQUENCE [LARGE SCALE GENOMIC DNA]</scope>
    <source>
        <strain evidence="6 7">CCM 4839</strain>
    </source>
</reference>
<evidence type="ECO:0000313" key="6">
    <source>
        <dbReference type="EMBL" id="MFC0395559.1"/>
    </source>
</evidence>
<dbReference type="Pfam" id="PF02146">
    <property type="entry name" value="SIR2"/>
    <property type="match status" value="1"/>
</dbReference>
<evidence type="ECO:0000259" key="5">
    <source>
        <dbReference type="PROSITE" id="PS50305"/>
    </source>
</evidence>